<keyword evidence="2" id="KW-1185">Reference proteome</keyword>
<name>A0A160T445_9CHLR</name>
<sequence>MAQSKINQPQNVVERNIALVGQIMQYLLDNPDLFDALPDDFELVVLPEDDPEMRLYNLELLDRYSIEEKPVVFARTKSQTKKGRVLIRPSLFVPVVPATL</sequence>
<reference evidence="1" key="1">
    <citation type="submission" date="2016-01" db="EMBL/GenBank/DDBJ databases">
        <authorList>
            <person name="Mcilroy J.S."/>
            <person name="Karst M S."/>
            <person name="Albertsen M."/>
        </authorList>
    </citation>
    <scope>NUCLEOTIDE SEQUENCE</scope>
    <source>
        <strain evidence="1">Cfx-K</strain>
    </source>
</reference>
<gene>
    <name evidence="1" type="ORF">CFX0092_A1577</name>
</gene>
<protein>
    <submittedName>
        <fullName evidence="1">Uncharacterized protein</fullName>
    </submittedName>
</protein>
<dbReference type="RefSeq" id="WP_095042949.1">
    <property type="nucleotide sequence ID" value="NZ_LN890655.1"/>
</dbReference>
<dbReference type="AlphaFoldDB" id="A0A160T445"/>
<dbReference type="InterPro" id="IPR043707">
    <property type="entry name" value="DUF5647"/>
</dbReference>
<dbReference type="OrthoDB" id="9926279at2"/>
<dbReference type="KEGG" id="pbf:CFX0092_A1577"/>
<proteinExistence type="predicted"/>
<dbReference type="SUPFAM" id="SSF160761">
    <property type="entry name" value="TTHC002-like"/>
    <property type="match status" value="1"/>
</dbReference>
<evidence type="ECO:0000313" key="2">
    <source>
        <dbReference type="Proteomes" id="UP000215027"/>
    </source>
</evidence>
<organism evidence="1 2">
    <name type="scientific">Candidatus Promineifilum breve</name>
    <dbReference type="NCBI Taxonomy" id="1806508"/>
    <lineage>
        <taxon>Bacteria</taxon>
        <taxon>Bacillati</taxon>
        <taxon>Chloroflexota</taxon>
        <taxon>Ardenticatenia</taxon>
        <taxon>Candidatus Promineifilales</taxon>
        <taxon>Candidatus Promineifilaceae</taxon>
        <taxon>Candidatus Promineifilum</taxon>
    </lineage>
</organism>
<accession>A0A160T445</accession>
<dbReference type="EMBL" id="LN890655">
    <property type="protein sequence ID" value="CUS03455.2"/>
    <property type="molecule type" value="Genomic_DNA"/>
</dbReference>
<dbReference type="Pfam" id="PF18882">
    <property type="entry name" value="DUF5647"/>
    <property type="match status" value="1"/>
</dbReference>
<dbReference type="Proteomes" id="UP000215027">
    <property type="component" value="Chromosome I"/>
</dbReference>
<dbReference type="InterPro" id="IPR037262">
    <property type="entry name" value="TTHC002-like"/>
</dbReference>
<evidence type="ECO:0000313" key="1">
    <source>
        <dbReference type="EMBL" id="CUS03455.2"/>
    </source>
</evidence>